<evidence type="ECO:0000313" key="1">
    <source>
        <dbReference type="EMBL" id="RUS94418.1"/>
    </source>
</evidence>
<reference evidence="1 2" key="1">
    <citation type="journal article" date="2019" name="Genome Biol. Evol.">
        <title>Day and night: Metabolic profiles and evolutionary relationships of six axenic non-marine cyanobacteria.</title>
        <authorList>
            <person name="Will S.E."/>
            <person name="Henke P."/>
            <person name="Boedeker C."/>
            <person name="Huang S."/>
            <person name="Brinkmann H."/>
            <person name="Rohde M."/>
            <person name="Jarek M."/>
            <person name="Friedl T."/>
            <person name="Seufert S."/>
            <person name="Schumacher M."/>
            <person name="Overmann J."/>
            <person name="Neumann-Schaal M."/>
            <person name="Petersen J."/>
        </authorList>
    </citation>
    <scope>NUCLEOTIDE SEQUENCE [LARGE SCALE GENOMIC DNA]</scope>
    <source>
        <strain evidence="1 2">SAG 39.79</strain>
    </source>
</reference>
<evidence type="ECO:0008006" key="3">
    <source>
        <dbReference type="Google" id="ProtNLM"/>
    </source>
</evidence>
<name>A0AB37U8B6_9CYAN</name>
<proteinExistence type="predicted"/>
<dbReference type="AlphaFoldDB" id="A0AB37U8B6"/>
<keyword evidence="2" id="KW-1185">Reference proteome</keyword>
<gene>
    <name evidence="1" type="ORF">DSM107010_71900</name>
</gene>
<evidence type="ECO:0000313" key="2">
    <source>
        <dbReference type="Proteomes" id="UP000282574"/>
    </source>
</evidence>
<dbReference type="RefSeq" id="WP_106169229.1">
    <property type="nucleotide sequence ID" value="NZ_JAVKZF010000004.1"/>
</dbReference>
<dbReference type="EMBL" id="RSCK01000208">
    <property type="protein sequence ID" value="RUS94418.1"/>
    <property type="molecule type" value="Genomic_DNA"/>
</dbReference>
<comment type="caution">
    <text evidence="1">The sequence shown here is derived from an EMBL/GenBank/DDBJ whole genome shotgun (WGS) entry which is preliminary data.</text>
</comment>
<protein>
    <recommendedName>
        <fullName evidence="3">Phasin domain-containing protein</fullName>
    </recommendedName>
</protein>
<dbReference type="Proteomes" id="UP000282574">
    <property type="component" value="Unassembled WGS sequence"/>
</dbReference>
<organism evidence="1 2">
    <name type="scientific">Chroococcidiopsis cubana SAG 39.79</name>
    <dbReference type="NCBI Taxonomy" id="388085"/>
    <lineage>
        <taxon>Bacteria</taxon>
        <taxon>Bacillati</taxon>
        <taxon>Cyanobacteriota</taxon>
        <taxon>Cyanophyceae</taxon>
        <taxon>Chroococcidiopsidales</taxon>
        <taxon>Chroococcidiopsidaceae</taxon>
        <taxon>Chroococcidiopsis</taxon>
    </lineage>
</organism>
<accession>A0AB37U8B6</accession>
<sequence length="69" mass="7626">MANTECEQACRSAYTQSVQSVARLSDTLFENIVLAKDDESKKAQAKTYFNNGMKIAEEVRKTCLAQCGS</sequence>